<name>A0A939MSJ8_9MICO</name>
<feature type="coiled-coil region" evidence="1">
    <location>
        <begin position="42"/>
        <end position="69"/>
    </location>
</feature>
<dbReference type="EMBL" id="JAGDYM010000010">
    <property type="protein sequence ID" value="MBO1902224.1"/>
    <property type="molecule type" value="Genomic_DNA"/>
</dbReference>
<dbReference type="Proteomes" id="UP000664382">
    <property type="component" value="Unassembled WGS sequence"/>
</dbReference>
<accession>A0A939MSJ8</accession>
<feature type="compositionally biased region" description="Acidic residues" evidence="2">
    <location>
        <begin position="166"/>
        <end position="182"/>
    </location>
</feature>
<keyword evidence="3" id="KW-1133">Transmembrane helix</keyword>
<sequence>MPEEQGKQSAWVSSLRFSGFTVLIVALVAVGALIVSPTLSTYVQQQRELAELRESVRLHREAVAAADAERVKWQDPAYVRAQARGRLFYVMPGEIQLSVIEDVNVPAEREEETSDQLTAIDHNWARTLLASTLTAGTTLAEPEEILQGLLGSSPEAIPAEPGGDPAEGDPADQDSAVEEESE</sequence>
<proteinExistence type="predicted"/>
<gene>
    <name evidence="4" type="ORF">J4H92_09730</name>
</gene>
<dbReference type="AlphaFoldDB" id="A0A939MSJ8"/>
<organism evidence="4 5">
    <name type="scientific">Leucobacter weissii</name>
    <dbReference type="NCBI Taxonomy" id="1983706"/>
    <lineage>
        <taxon>Bacteria</taxon>
        <taxon>Bacillati</taxon>
        <taxon>Actinomycetota</taxon>
        <taxon>Actinomycetes</taxon>
        <taxon>Micrococcales</taxon>
        <taxon>Microbacteriaceae</taxon>
        <taxon>Leucobacter</taxon>
    </lineage>
</organism>
<comment type="caution">
    <text evidence="4">The sequence shown here is derived from an EMBL/GenBank/DDBJ whole genome shotgun (WGS) entry which is preliminary data.</text>
</comment>
<evidence type="ECO:0000313" key="4">
    <source>
        <dbReference type="EMBL" id="MBO1902224.1"/>
    </source>
</evidence>
<feature type="region of interest" description="Disordered" evidence="2">
    <location>
        <begin position="148"/>
        <end position="182"/>
    </location>
</feature>
<dbReference type="InterPro" id="IPR007060">
    <property type="entry name" value="FtsL/DivIC"/>
</dbReference>
<keyword evidence="1" id="KW-0175">Coiled coil</keyword>
<dbReference type="RefSeq" id="WP_208097977.1">
    <property type="nucleotide sequence ID" value="NZ_JAGDYM010000010.1"/>
</dbReference>
<reference evidence="4" key="1">
    <citation type="submission" date="2021-03" db="EMBL/GenBank/DDBJ databases">
        <title>Leucobacter chromiisoli sp. nov., isolated from chromium-containing soil of chemical plant.</title>
        <authorList>
            <person name="Xu Z."/>
        </authorList>
    </citation>
    <scope>NUCLEOTIDE SEQUENCE</scope>
    <source>
        <strain evidence="4">S27</strain>
    </source>
</reference>
<protein>
    <submittedName>
        <fullName evidence="4">Septum formation initiator family protein</fullName>
    </submittedName>
</protein>
<keyword evidence="3" id="KW-0812">Transmembrane</keyword>
<evidence type="ECO:0000256" key="3">
    <source>
        <dbReference type="SAM" id="Phobius"/>
    </source>
</evidence>
<feature type="transmembrane region" description="Helical" evidence="3">
    <location>
        <begin position="20"/>
        <end position="43"/>
    </location>
</feature>
<keyword evidence="5" id="KW-1185">Reference proteome</keyword>
<keyword evidence="3" id="KW-0472">Membrane</keyword>
<dbReference type="Pfam" id="PF04977">
    <property type="entry name" value="DivIC"/>
    <property type="match status" value="1"/>
</dbReference>
<evidence type="ECO:0000256" key="2">
    <source>
        <dbReference type="SAM" id="MobiDB-lite"/>
    </source>
</evidence>
<evidence type="ECO:0000256" key="1">
    <source>
        <dbReference type="SAM" id="Coils"/>
    </source>
</evidence>
<evidence type="ECO:0000313" key="5">
    <source>
        <dbReference type="Proteomes" id="UP000664382"/>
    </source>
</evidence>